<organism evidence="7 8">
    <name type="scientific">Krasilnikovia cinnamomea</name>
    <dbReference type="NCBI Taxonomy" id="349313"/>
    <lineage>
        <taxon>Bacteria</taxon>
        <taxon>Bacillati</taxon>
        <taxon>Actinomycetota</taxon>
        <taxon>Actinomycetes</taxon>
        <taxon>Micromonosporales</taxon>
        <taxon>Micromonosporaceae</taxon>
        <taxon>Krasilnikovia</taxon>
    </lineage>
</organism>
<dbReference type="InterPro" id="IPR023271">
    <property type="entry name" value="Aquaporin-like"/>
</dbReference>
<evidence type="ECO:0000256" key="2">
    <source>
        <dbReference type="ARBA" id="ARBA00022692"/>
    </source>
</evidence>
<dbReference type="OrthoDB" id="9807293at2"/>
<protein>
    <submittedName>
        <fullName evidence="7">Major intrinsic protein</fullName>
    </submittedName>
</protein>
<keyword evidence="4 6" id="KW-0472">Membrane</keyword>
<comment type="similarity">
    <text evidence="5">Belongs to the MIP/aquaporin (TC 1.A.8) family.</text>
</comment>
<dbReference type="Proteomes" id="UP000292564">
    <property type="component" value="Unassembled WGS sequence"/>
</dbReference>
<dbReference type="EMBL" id="SHKY01000001">
    <property type="protein sequence ID" value="RZU54475.1"/>
    <property type="molecule type" value="Genomic_DNA"/>
</dbReference>
<dbReference type="GO" id="GO:0015267">
    <property type="term" value="F:channel activity"/>
    <property type="evidence" value="ECO:0007669"/>
    <property type="project" value="InterPro"/>
</dbReference>
<evidence type="ECO:0000256" key="5">
    <source>
        <dbReference type="RuleBase" id="RU000477"/>
    </source>
</evidence>
<dbReference type="RefSeq" id="WP_130512822.1">
    <property type="nucleotide sequence ID" value="NZ_SHKY01000001.1"/>
</dbReference>
<evidence type="ECO:0000256" key="4">
    <source>
        <dbReference type="ARBA" id="ARBA00023136"/>
    </source>
</evidence>
<reference evidence="7 8" key="1">
    <citation type="submission" date="2019-02" db="EMBL/GenBank/DDBJ databases">
        <title>Sequencing the genomes of 1000 actinobacteria strains.</title>
        <authorList>
            <person name="Klenk H.-P."/>
        </authorList>
    </citation>
    <scope>NUCLEOTIDE SEQUENCE [LARGE SCALE GENOMIC DNA]</scope>
    <source>
        <strain evidence="7 8">DSM 45162</strain>
    </source>
</reference>
<keyword evidence="3 6" id="KW-1133">Transmembrane helix</keyword>
<evidence type="ECO:0000313" key="7">
    <source>
        <dbReference type="EMBL" id="RZU54475.1"/>
    </source>
</evidence>
<keyword evidence="2 5" id="KW-0812">Transmembrane</keyword>
<dbReference type="Gene3D" id="1.20.1080.10">
    <property type="entry name" value="Glycerol uptake facilitator protein"/>
    <property type="match status" value="1"/>
</dbReference>
<proteinExistence type="inferred from homology"/>
<evidence type="ECO:0000313" key="8">
    <source>
        <dbReference type="Proteomes" id="UP000292564"/>
    </source>
</evidence>
<dbReference type="PROSITE" id="PS51257">
    <property type="entry name" value="PROKAR_LIPOPROTEIN"/>
    <property type="match status" value="1"/>
</dbReference>
<gene>
    <name evidence="7" type="ORF">EV385_6426</name>
</gene>
<keyword evidence="8" id="KW-1185">Reference proteome</keyword>
<dbReference type="PRINTS" id="PR00783">
    <property type="entry name" value="MINTRINSICP"/>
</dbReference>
<comment type="caution">
    <text evidence="7">The sequence shown here is derived from an EMBL/GenBank/DDBJ whole genome shotgun (WGS) entry which is preliminary data.</text>
</comment>
<accession>A0A4Q7ZV61</accession>
<keyword evidence="5" id="KW-0813">Transport</keyword>
<evidence type="ECO:0000256" key="1">
    <source>
        <dbReference type="ARBA" id="ARBA00004141"/>
    </source>
</evidence>
<comment type="subcellular location">
    <subcellularLocation>
        <location evidence="1">Membrane</location>
        <topology evidence="1">Multi-pass membrane protein</topology>
    </subcellularLocation>
</comment>
<feature type="transmembrane region" description="Helical" evidence="6">
    <location>
        <begin position="34"/>
        <end position="56"/>
    </location>
</feature>
<dbReference type="AlphaFoldDB" id="A0A4Q7ZV61"/>
<dbReference type="InterPro" id="IPR000425">
    <property type="entry name" value="MIP"/>
</dbReference>
<dbReference type="Pfam" id="PF00230">
    <property type="entry name" value="MIP"/>
    <property type="match status" value="1"/>
</dbReference>
<evidence type="ECO:0000256" key="6">
    <source>
        <dbReference type="SAM" id="Phobius"/>
    </source>
</evidence>
<dbReference type="SUPFAM" id="SSF81338">
    <property type="entry name" value="Aquaporin-like"/>
    <property type="match status" value="1"/>
</dbReference>
<sequence length="60" mass="6258">MALSRRLTAEFIATFWLVLGGCGSAVLTATFPEVGIGILGVVLAFGLTVPTMAYAFGHLE</sequence>
<name>A0A4Q7ZV61_9ACTN</name>
<evidence type="ECO:0000256" key="3">
    <source>
        <dbReference type="ARBA" id="ARBA00022989"/>
    </source>
</evidence>
<dbReference type="GO" id="GO:0016020">
    <property type="term" value="C:membrane"/>
    <property type="evidence" value="ECO:0007669"/>
    <property type="project" value="UniProtKB-SubCell"/>
</dbReference>